<dbReference type="OrthoDB" id="8635520at2"/>
<dbReference type="PANTHER" id="PTHR33164">
    <property type="entry name" value="TRANSCRIPTIONAL REGULATOR, MARR FAMILY"/>
    <property type="match status" value="1"/>
</dbReference>
<dbReference type="SMART" id="SM00347">
    <property type="entry name" value="HTH_MARR"/>
    <property type="match status" value="1"/>
</dbReference>
<proteinExistence type="predicted"/>
<dbReference type="Gene3D" id="1.10.10.10">
    <property type="entry name" value="Winged helix-like DNA-binding domain superfamily/Winged helix DNA-binding domain"/>
    <property type="match status" value="1"/>
</dbReference>
<accession>A0A5C4W469</accession>
<organism evidence="1 2">
    <name type="scientific">Nonomuraea phyllanthi</name>
    <dbReference type="NCBI Taxonomy" id="2219224"/>
    <lineage>
        <taxon>Bacteria</taxon>
        <taxon>Bacillati</taxon>
        <taxon>Actinomycetota</taxon>
        <taxon>Actinomycetes</taxon>
        <taxon>Streptosporangiales</taxon>
        <taxon>Streptosporangiaceae</taxon>
        <taxon>Nonomuraea</taxon>
    </lineage>
</organism>
<dbReference type="PROSITE" id="PS50995">
    <property type="entry name" value="HTH_MARR_2"/>
    <property type="match status" value="1"/>
</dbReference>
<keyword evidence="2" id="KW-1185">Reference proteome</keyword>
<comment type="caution">
    <text evidence="1">The sequence shown here is derived from an EMBL/GenBank/DDBJ whole genome shotgun (WGS) entry which is preliminary data.</text>
</comment>
<dbReference type="Proteomes" id="UP000312512">
    <property type="component" value="Unassembled WGS sequence"/>
</dbReference>
<dbReference type="AlphaFoldDB" id="A0A5C4W469"/>
<dbReference type="InterPro" id="IPR039422">
    <property type="entry name" value="MarR/SlyA-like"/>
</dbReference>
<protein>
    <submittedName>
        <fullName evidence="1">MarR family transcriptional regulator</fullName>
    </submittedName>
</protein>
<dbReference type="PANTHER" id="PTHR33164:SF95">
    <property type="entry name" value="TRANSCRIPTIONAL REGULATOR"/>
    <property type="match status" value="1"/>
</dbReference>
<gene>
    <name evidence="1" type="ORF">FH608_028770</name>
</gene>
<dbReference type="EMBL" id="VDLX02000011">
    <property type="protein sequence ID" value="KAB8191940.1"/>
    <property type="molecule type" value="Genomic_DNA"/>
</dbReference>
<dbReference type="PRINTS" id="PR00598">
    <property type="entry name" value="HTHMARR"/>
</dbReference>
<name>A0A5C4W469_9ACTN</name>
<reference evidence="1 2" key="1">
    <citation type="submission" date="2019-10" db="EMBL/GenBank/DDBJ databases">
        <title>Nonomuraea sp. nov., isolated from Phyllanthus amarus.</title>
        <authorList>
            <person name="Klykleung N."/>
            <person name="Tanasupawat S."/>
        </authorList>
    </citation>
    <scope>NUCLEOTIDE SEQUENCE [LARGE SCALE GENOMIC DNA]</scope>
    <source>
        <strain evidence="1 2">PA1-10</strain>
    </source>
</reference>
<dbReference type="GO" id="GO:0003700">
    <property type="term" value="F:DNA-binding transcription factor activity"/>
    <property type="evidence" value="ECO:0007669"/>
    <property type="project" value="InterPro"/>
</dbReference>
<dbReference type="Pfam" id="PF12802">
    <property type="entry name" value="MarR_2"/>
    <property type="match status" value="1"/>
</dbReference>
<dbReference type="InterPro" id="IPR036388">
    <property type="entry name" value="WH-like_DNA-bd_sf"/>
</dbReference>
<dbReference type="GO" id="GO:0006950">
    <property type="term" value="P:response to stress"/>
    <property type="evidence" value="ECO:0007669"/>
    <property type="project" value="TreeGrafter"/>
</dbReference>
<dbReference type="RefSeq" id="WP_139633742.1">
    <property type="nucleotide sequence ID" value="NZ_VDLX02000011.1"/>
</dbReference>
<dbReference type="InterPro" id="IPR036390">
    <property type="entry name" value="WH_DNA-bd_sf"/>
</dbReference>
<dbReference type="SUPFAM" id="SSF46785">
    <property type="entry name" value="Winged helix' DNA-binding domain"/>
    <property type="match status" value="1"/>
</dbReference>
<dbReference type="InterPro" id="IPR000835">
    <property type="entry name" value="HTH_MarR-typ"/>
</dbReference>
<sequence>MTVADGGRRDLAASLHALVRSLIAAELPVLDRHGISMWGYAVLGALCDSPVRTQAALAETIAADKTRIIGTLDILQEAGLISRIPDPGDRRARLLSITEAGRALYDSAQAEIHSNEDRLLAMLPEEDRRGFLRAVRTLSALPHDQVVGHPDPRAPADVAPA</sequence>
<evidence type="ECO:0000313" key="2">
    <source>
        <dbReference type="Proteomes" id="UP000312512"/>
    </source>
</evidence>
<evidence type="ECO:0000313" key="1">
    <source>
        <dbReference type="EMBL" id="KAB8191940.1"/>
    </source>
</evidence>